<dbReference type="EMBL" id="LSYV01000082">
    <property type="protein sequence ID" value="KXZ43761.1"/>
    <property type="molecule type" value="Genomic_DNA"/>
</dbReference>
<evidence type="ECO:0000313" key="2">
    <source>
        <dbReference type="Proteomes" id="UP000075714"/>
    </source>
</evidence>
<organism evidence="1 2">
    <name type="scientific">Gonium pectorale</name>
    <name type="common">Green alga</name>
    <dbReference type="NCBI Taxonomy" id="33097"/>
    <lineage>
        <taxon>Eukaryota</taxon>
        <taxon>Viridiplantae</taxon>
        <taxon>Chlorophyta</taxon>
        <taxon>core chlorophytes</taxon>
        <taxon>Chlorophyceae</taxon>
        <taxon>CS clade</taxon>
        <taxon>Chlamydomonadales</taxon>
        <taxon>Volvocaceae</taxon>
        <taxon>Gonium</taxon>
    </lineage>
</organism>
<reference evidence="2" key="1">
    <citation type="journal article" date="2016" name="Nat. Commun.">
        <title>The Gonium pectorale genome demonstrates co-option of cell cycle regulation during the evolution of multicellularity.</title>
        <authorList>
            <person name="Hanschen E.R."/>
            <person name="Marriage T.N."/>
            <person name="Ferris P.J."/>
            <person name="Hamaji T."/>
            <person name="Toyoda A."/>
            <person name="Fujiyama A."/>
            <person name="Neme R."/>
            <person name="Noguchi H."/>
            <person name="Minakuchi Y."/>
            <person name="Suzuki M."/>
            <person name="Kawai-Toyooka H."/>
            <person name="Smith D.R."/>
            <person name="Sparks H."/>
            <person name="Anderson J."/>
            <person name="Bakaric R."/>
            <person name="Luria V."/>
            <person name="Karger A."/>
            <person name="Kirschner M.W."/>
            <person name="Durand P.M."/>
            <person name="Michod R.E."/>
            <person name="Nozaki H."/>
            <person name="Olson B.J."/>
        </authorList>
    </citation>
    <scope>NUCLEOTIDE SEQUENCE [LARGE SCALE GENOMIC DNA]</scope>
    <source>
        <strain evidence="2">NIES-2863</strain>
    </source>
</reference>
<proteinExistence type="predicted"/>
<keyword evidence="2" id="KW-1185">Reference proteome</keyword>
<protein>
    <submittedName>
        <fullName evidence="1">Uncharacterized protein</fullName>
    </submittedName>
</protein>
<gene>
    <name evidence="1" type="ORF">GPECTOR_81g211</name>
</gene>
<comment type="caution">
    <text evidence="1">The sequence shown here is derived from an EMBL/GenBank/DDBJ whole genome shotgun (WGS) entry which is preliminary data.</text>
</comment>
<dbReference type="AlphaFoldDB" id="A0A150G1S3"/>
<sequence length="148" mass="16464">MNAYVEDLVARDVDHFWAGPEDFDGYDEIDKQLAVISIEYVYDVEVEELEEVEPHGVASAAGMADDDGTDQGQDDYYCPITLSIIRGASGCDICNGGKEEAVWIKGPPDSIDNWFRLGCPTKEELEELRQLFKGEGGERGEIPIGMRR</sequence>
<name>A0A150G1S3_GONPE</name>
<dbReference type="Proteomes" id="UP000075714">
    <property type="component" value="Unassembled WGS sequence"/>
</dbReference>
<accession>A0A150G1S3</accession>
<evidence type="ECO:0000313" key="1">
    <source>
        <dbReference type="EMBL" id="KXZ43761.1"/>
    </source>
</evidence>